<dbReference type="AlphaFoldDB" id="A0A087MFN8"/>
<dbReference type="PATRIC" id="fig|1121014.3.peg.2524"/>
<dbReference type="Gene3D" id="1.25.40.10">
    <property type="entry name" value="Tetratricopeptide repeat domain"/>
    <property type="match status" value="1"/>
</dbReference>
<dbReference type="Gene3D" id="1.20.58.320">
    <property type="entry name" value="TPR-like"/>
    <property type="match status" value="1"/>
</dbReference>
<reference evidence="1 2" key="2">
    <citation type="journal article" date="2015" name="Stand. Genomic Sci.">
        <title>High quality draft genomic sequence of Arenimonas donghaensis DSM 18148(T).</title>
        <authorList>
            <person name="Chen F."/>
            <person name="Wang H."/>
            <person name="Cao Y."/>
            <person name="Li X."/>
            <person name="Wang G."/>
        </authorList>
    </citation>
    <scope>NUCLEOTIDE SEQUENCE [LARGE SCALE GENOMIC DNA]</scope>
    <source>
        <strain evidence="1 2">HO3-R19</strain>
    </source>
</reference>
<dbReference type="Pfam" id="PF06041">
    <property type="entry name" value="DUF924"/>
    <property type="match status" value="1"/>
</dbReference>
<dbReference type="InterPro" id="IPR010323">
    <property type="entry name" value="DUF924"/>
</dbReference>
<dbReference type="InterPro" id="IPR011990">
    <property type="entry name" value="TPR-like_helical_dom_sf"/>
</dbReference>
<dbReference type="EMBL" id="AVCJ01000050">
    <property type="protein sequence ID" value="KFL35691.1"/>
    <property type="molecule type" value="Genomic_DNA"/>
</dbReference>
<comment type="caution">
    <text evidence="1">The sequence shown here is derived from an EMBL/GenBank/DDBJ whole genome shotgun (WGS) entry which is preliminary data.</text>
</comment>
<dbReference type="STRING" id="1121014.N788_08110"/>
<dbReference type="Proteomes" id="UP000029085">
    <property type="component" value="Unassembled WGS sequence"/>
</dbReference>
<gene>
    <name evidence="1" type="ORF">N788_08110</name>
</gene>
<dbReference type="RefSeq" id="WP_034225765.1">
    <property type="nucleotide sequence ID" value="NZ_AVCJ01000050.1"/>
</dbReference>
<keyword evidence="2" id="KW-1185">Reference proteome</keyword>
<reference evidence="2" key="1">
    <citation type="submission" date="2013-08" db="EMBL/GenBank/DDBJ databases">
        <title>Genome sequencing of Arenimonas donghaensis.</title>
        <authorList>
            <person name="Chen F."/>
            <person name="Wang G."/>
        </authorList>
    </citation>
    <scope>NUCLEOTIDE SEQUENCE [LARGE SCALE GENOMIC DNA]</scope>
    <source>
        <strain evidence="2">HO3-R19</strain>
    </source>
</reference>
<evidence type="ECO:0000313" key="1">
    <source>
        <dbReference type="EMBL" id="KFL35691.1"/>
    </source>
</evidence>
<evidence type="ECO:0000313" key="2">
    <source>
        <dbReference type="Proteomes" id="UP000029085"/>
    </source>
</evidence>
<dbReference type="OrthoDB" id="7593450at2"/>
<name>A0A087MFN8_9GAMM</name>
<sequence>MSPQDVLQFWFEQTPPEKWWKVDPDFDAVIRDRFLDLLQRAAAGELHAWRGNGRGRLAEVIVLDQFSRNIHRGTPGAFANDPVALVLAQEAVAAGALAELTPTERSFLLLPYMHSESARIHEVAEALYREHAPANNIDFERRHKAIVDRFGRYPHRNKILGRESTAEEIEFLKQPGSSF</sequence>
<proteinExistence type="predicted"/>
<dbReference type="SUPFAM" id="SSF48452">
    <property type="entry name" value="TPR-like"/>
    <property type="match status" value="1"/>
</dbReference>
<accession>A0A087MFN8</accession>
<protein>
    <recommendedName>
        <fullName evidence="3">DUF924 domain-containing protein</fullName>
    </recommendedName>
</protein>
<organism evidence="1 2">
    <name type="scientific">Arenimonas donghaensis DSM 18148 = HO3-R19</name>
    <dbReference type="NCBI Taxonomy" id="1121014"/>
    <lineage>
        <taxon>Bacteria</taxon>
        <taxon>Pseudomonadati</taxon>
        <taxon>Pseudomonadota</taxon>
        <taxon>Gammaproteobacteria</taxon>
        <taxon>Lysobacterales</taxon>
        <taxon>Lysobacteraceae</taxon>
        <taxon>Arenimonas</taxon>
    </lineage>
</organism>
<evidence type="ECO:0008006" key="3">
    <source>
        <dbReference type="Google" id="ProtNLM"/>
    </source>
</evidence>